<evidence type="ECO:0000313" key="2">
    <source>
        <dbReference type="Ensembl" id="ENSMMMP00000008607.1"/>
    </source>
</evidence>
<dbReference type="AlphaFoldDB" id="A0A8C5Z6C4"/>
<dbReference type="GO" id="GO:0006355">
    <property type="term" value="P:regulation of DNA-templated transcription"/>
    <property type="evidence" value="ECO:0007669"/>
    <property type="project" value="InterPro"/>
</dbReference>
<name>A0A8C5Z6C4_MARMA</name>
<dbReference type="InterPro" id="IPR001909">
    <property type="entry name" value="KRAB"/>
</dbReference>
<dbReference type="Ensembl" id="ENSMMMT00000009816.1">
    <property type="protein sequence ID" value="ENSMMMP00000008607.1"/>
    <property type="gene ID" value="ENSMMMG00000007703.1"/>
</dbReference>
<evidence type="ECO:0000259" key="1">
    <source>
        <dbReference type="PROSITE" id="PS50805"/>
    </source>
</evidence>
<reference evidence="2" key="2">
    <citation type="submission" date="2025-09" db="UniProtKB">
        <authorList>
            <consortium name="Ensembl"/>
        </authorList>
    </citation>
    <scope>IDENTIFICATION</scope>
</reference>
<reference evidence="2" key="1">
    <citation type="submission" date="2025-08" db="UniProtKB">
        <authorList>
            <consortium name="Ensembl"/>
        </authorList>
    </citation>
    <scope>IDENTIFICATION</scope>
</reference>
<keyword evidence="3" id="KW-1185">Reference proteome</keyword>
<dbReference type="SMART" id="SM00349">
    <property type="entry name" value="KRAB"/>
    <property type="match status" value="1"/>
</dbReference>
<accession>A0A8C5Z6C4</accession>
<protein>
    <recommendedName>
        <fullName evidence="1">KRAB domain-containing protein</fullName>
    </recommendedName>
</protein>
<proteinExistence type="predicted"/>
<dbReference type="PANTHER" id="PTHR23232">
    <property type="entry name" value="KRAB DOMAIN C2H2 ZINC FINGER"/>
    <property type="match status" value="1"/>
</dbReference>
<dbReference type="InterPro" id="IPR036051">
    <property type="entry name" value="KRAB_dom_sf"/>
</dbReference>
<dbReference type="Proteomes" id="UP000694407">
    <property type="component" value="Unplaced"/>
</dbReference>
<dbReference type="SUPFAM" id="SSF109640">
    <property type="entry name" value="KRAB domain (Kruppel-associated box)"/>
    <property type="match status" value="1"/>
</dbReference>
<dbReference type="Gene3D" id="6.10.140.140">
    <property type="match status" value="1"/>
</dbReference>
<dbReference type="Pfam" id="PF01352">
    <property type="entry name" value="KRAB"/>
    <property type="match status" value="1"/>
</dbReference>
<dbReference type="CDD" id="cd07765">
    <property type="entry name" value="KRAB_A-box"/>
    <property type="match status" value="1"/>
</dbReference>
<dbReference type="PROSITE" id="PS50805">
    <property type="entry name" value="KRAB"/>
    <property type="match status" value="1"/>
</dbReference>
<organism evidence="2 3">
    <name type="scientific">Marmota marmota marmota</name>
    <name type="common">Alpine marmot</name>
    <dbReference type="NCBI Taxonomy" id="9994"/>
    <lineage>
        <taxon>Eukaryota</taxon>
        <taxon>Metazoa</taxon>
        <taxon>Chordata</taxon>
        <taxon>Craniata</taxon>
        <taxon>Vertebrata</taxon>
        <taxon>Euteleostomi</taxon>
        <taxon>Mammalia</taxon>
        <taxon>Eutheria</taxon>
        <taxon>Euarchontoglires</taxon>
        <taxon>Glires</taxon>
        <taxon>Rodentia</taxon>
        <taxon>Sciuromorpha</taxon>
        <taxon>Sciuridae</taxon>
        <taxon>Xerinae</taxon>
        <taxon>Marmotini</taxon>
        <taxon>Marmota</taxon>
    </lineage>
</organism>
<dbReference type="InterPro" id="IPR050169">
    <property type="entry name" value="Krueppel_C2H2_ZnF"/>
</dbReference>
<evidence type="ECO:0000313" key="3">
    <source>
        <dbReference type="Proteomes" id="UP000694407"/>
    </source>
</evidence>
<dbReference type="PANTHER" id="PTHR23232:SF142">
    <property type="entry name" value="GASTRULA ZINC FINGER PROTEIN XLCGF57.1-LIKE-RELATED"/>
    <property type="match status" value="1"/>
</dbReference>
<feature type="domain" description="KRAB" evidence="1">
    <location>
        <begin position="14"/>
        <end position="100"/>
    </location>
</feature>
<sequence>MLNPWVPSPSPELMSIEDVSISFTQEVWAMLDPSQKMLHRSVMLEIINHLVSVGKSINDIYEICESIPISSITVSGIASLFISNLHPDFLIELIITCKKAAFIYYFNYSYFTPHYNMVHTIMLCIH</sequence>